<evidence type="ECO:0000259" key="6">
    <source>
        <dbReference type="PROSITE" id="PS01124"/>
    </source>
</evidence>
<protein>
    <submittedName>
        <fullName evidence="7">AraC family transcriptional regulator</fullName>
    </submittedName>
</protein>
<dbReference type="Gene3D" id="1.10.10.60">
    <property type="entry name" value="Homeodomain-like"/>
    <property type="match status" value="1"/>
</dbReference>
<evidence type="ECO:0000256" key="2">
    <source>
        <dbReference type="ARBA" id="ARBA00023125"/>
    </source>
</evidence>
<accession>A0A4R6UZU9</accession>
<dbReference type="PROSITE" id="PS00041">
    <property type="entry name" value="HTH_ARAC_FAMILY_1"/>
    <property type="match status" value="1"/>
</dbReference>
<evidence type="ECO:0000256" key="4">
    <source>
        <dbReference type="ARBA" id="ARBA00023163"/>
    </source>
</evidence>
<dbReference type="PROSITE" id="PS01124">
    <property type="entry name" value="HTH_ARAC_FAMILY_2"/>
    <property type="match status" value="1"/>
</dbReference>
<gene>
    <name evidence="7" type="ORF">EV188_10839</name>
</gene>
<dbReference type="Pfam" id="PF12833">
    <property type="entry name" value="HTH_18"/>
    <property type="match status" value="1"/>
</dbReference>
<keyword evidence="8" id="KW-1185">Reference proteome</keyword>
<keyword evidence="3" id="KW-0010">Activator</keyword>
<keyword evidence="4" id="KW-0804">Transcription</keyword>
<dbReference type="PANTHER" id="PTHR46796">
    <property type="entry name" value="HTH-TYPE TRANSCRIPTIONAL ACTIVATOR RHAS-RELATED"/>
    <property type="match status" value="1"/>
</dbReference>
<dbReference type="Pfam" id="PF14525">
    <property type="entry name" value="AraC_binding_2"/>
    <property type="match status" value="1"/>
</dbReference>
<dbReference type="InterPro" id="IPR050204">
    <property type="entry name" value="AraC_XylS_family_regulators"/>
</dbReference>
<dbReference type="SMART" id="SM00342">
    <property type="entry name" value="HTH_ARAC"/>
    <property type="match status" value="1"/>
</dbReference>
<dbReference type="InterPro" id="IPR035418">
    <property type="entry name" value="AraC-bd_2"/>
</dbReference>
<dbReference type="InterPro" id="IPR018062">
    <property type="entry name" value="HTH_AraC-typ_CS"/>
</dbReference>
<evidence type="ECO:0000256" key="3">
    <source>
        <dbReference type="ARBA" id="ARBA00023159"/>
    </source>
</evidence>
<evidence type="ECO:0000313" key="8">
    <source>
        <dbReference type="Proteomes" id="UP000295705"/>
    </source>
</evidence>
<proteinExistence type="predicted"/>
<dbReference type="GO" id="GO:0003700">
    <property type="term" value="F:DNA-binding transcription factor activity"/>
    <property type="evidence" value="ECO:0007669"/>
    <property type="project" value="InterPro"/>
</dbReference>
<comment type="caution">
    <text evidence="7">The sequence shown here is derived from an EMBL/GenBank/DDBJ whole genome shotgun (WGS) entry which is preliminary data.</text>
</comment>
<dbReference type="Proteomes" id="UP000295705">
    <property type="component" value="Unassembled WGS sequence"/>
</dbReference>
<dbReference type="InterPro" id="IPR037923">
    <property type="entry name" value="HTH-like"/>
</dbReference>
<dbReference type="InterPro" id="IPR009057">
    <property type="entry name" value="Homeodomain-like_sf"/>
</dbReference>
<dbReference type="SUPFAM" id="SSF46689">
    <property type="entry name" value="Homeodomain-like"/>
    <property type="match status" value="1"/>
</dbReference>
<dbReference type="Gene3D" id="2.60.120.10">
    <property type="entry name" value="Jelly Rolls"/>
    <property type="match status" value="1"/>
</dbReference>
<feature type="domain" description="HTH araC/xylS-type" evidence="6">
    <location>
        <begin position="218"/>
        <end position="316"/>
    </location>
</feature>
<evidence type="ECO:0000313" key="7">
    <source>
        <dbReference type="EMBL" id="TDQ51679.1"/>
    </source>
</evidence>
<dbReference type="AlphaFoldDB" id="A0A4R6UZU9"/>
<feature type="region of interest" description="Disordered" evidence="5">
    <location>
        <begin position="1"/>
        <end position="22"/>
    </location>
</feature>
<keyword evidence="1" id="KW-0805">Transcription regulation</keyword>
<organism evidence="7 8">
    <name type="scientific">Actinomycetospora succinea</name>
    <dbReference type="NCBI Taxonomy" id="663603"/>
    <lineage>
        <taxon>Bacteria</taxon>
        <taxon>Bacillati</taxon>
        <taxon>Actinomycetota</taxon>
        <taxon>Actinomycetes</taxon>
        <taxon>Pseudonocardiales</taxon>
        <taxon>Pseudonocardiaceae</taxon>
        <taxon>Actinomycetospora</taxon>
    </lineage>
</organism>
<dbReference type="InterPro" id="IPR014710">
    <property type="entry name" value="RmlC-like_jellyroll"/>
</dbReference>
<name>A0A4R6UZU9_9PSEU</name>
<dbReference type="SUPFAM" id="SSF51215">
    <property type="entry name" value="Regulatory protein AraC"/>
    <property type="match status" value="1"/>
</dbReference>
<reference evidence="7 8" key="1">
    <citation type="submission" date="2019-03" db="EMBL/GenBank/DDBJ databases">
        <title>Genomic Encyclopedia of Type Strains, Phase IV (KMG-IV): sequencing the most valuable type-strain genomes for metagenomic binning, comparative biology and taxonomic classification.</title>
        <authorList>
            <person name="Goeker M."/>
        </authorList>
    </citation>
    <scope>NUCLEOTIDE SEQUENCE [LARGE SCALE GENOMIC DNA]</scope>
    <source>
        <strain evidence="7 8">DSM 45775</strain>
    </source>
</reference>
<dbReference type="InterPro" id="IPR018060">
    <property type="entry name" value="HTH_AraC"/>
</dbReference>
<sequence length="316" mass="34041">MSTSTIAVSPPGDKGRSATTIGRSSDVRLVGYPRSADGLDVTVARSVGGRASAGPSVSEPHAHDFLLLLLVERGTSTMRVDGRDVPLAPGDVLVLAPGAVVAPHAGHVEPDTEVWMVFFPADVVDPATTGSLVSWRSHPLLAPLVGPGRAGGQRFSVPAGERAGWLAHVRALDAELRERRDGAAAAVRAYLTLLLVGLTRLEAVVTDELRDRDEPLLAAVFDVVERRFREPLSLRDVASAVGLTPGHVTTIVRRRTGRTVQQWITERRLREARRLLHDTDLTVAAVAARVGFRDAGYFVRRFRAEHGVPPGRWRAA</sequence>
<evidence type="ECO:0000256" key="1">
    <source>
        <dbReference type="ARBA" id="ARBA00023015"/>
    </source>
</evidence>
<keyword evidence="2" id="KW-0238">DNA-binding</keyword>
<evidence type="ECO:0000256" key="5">
    <source>
        <dbReference type="SAM" id="MobiDB-lite"/>
    </source>
</evidence>
<dbReference type="RefSeq" id="WP_345341736.1">
    <property type="nucleotide sequence ID" value="NZ_BAABHR010000040.1"/>
</dbReference>
<dbReference type="EMBL" id="SNYO01000008">
    <property type="protein sequence ID" value="TDQ51679.1"/>
    <property type="molecule type" value="Genomic_DNA"/>
</dbReference>
<dbReference type="GO" id="GO:0043565">
    <property type="term" value="F:sequence-specific DNA binding"/>
    <property type="evidence" value="ECO:0007669"/>
    <property type="project" value="InterPro"/>
</dbReference>